<comment type="caution">
    <text evidence="5">The sequence shown here is derived from an EMBL/GenBank/DDBJ whole genome shotgun (WGS) entry which is preliminary data.</text>
</comment>
<keyword evidence="6" id="KW-1185">Reference proteome</keyword>
<name>A0ABT2Z4P7_9RHOB</name>
<dbReference type="SMART" id="SM00421">
    <property type="entry name" value="HTH_LUXR"/>
    <property type="match status" value="1"/>
</dbReference>
<dbReference type="InterPro" id="IPR036693">
    <property type="entry name" value="TF_LuxR_autoind-bd_dom_sf"/>
</dbReference>
<dbReference type="Gene3D" id="1.10.10.10">
    <property type="entry name" value="Winged helix-like DNA-binding domain superfamily/Winged helix DNA-binding domain"/>
    <property type="match status" value="1"/>
</dbReference>
<dbReference type="CDD" id="cd06170">
    <property type="entry name" value="LuxR_C_like"/>
    <property type="match status" value="1"/>
</dbReference>
<evidence type="ECO:0000256" key="3">
    <source>
        <dbReference type="ARBA" id="ARBA00023163"/>
    </source>
</evidence>
<evidence type="ECO:0000313" key="6">
    <source>
        <dbReference type="Proteomes" id="UP001652503"/>
    </source>
</evidence>
<dbReference type="Pfam" id="PF08281">
    <property type="entry name" value="Sigma70_r4_2"/>
    <property type="match status" value="1"/>
</dbReference>
<dbReference type="Gene3D" id="3.30.450.80">
    <property type="entry name" value="Transcription factor LuxR-like, autoinducer-binding domain"/>
    <property type="match status" value="1"/>
</dbReference>
<dbReference type="PANTHER" id="PTHR44688:SF16">
    <property type="entry name" value="DNA-BINDING TRANSCRIPTIONAL ACTIVATOR DEVR_DOSR"/>
    <property type="match status" value="1"/>
</dbReference>
<accession>A0ABT2Z4P7</accession>
<dbReference type="PROSITE" id="PS50043">
    <property type="entry name" value="HTH_LUXR_2"/>
    <property type="match status" value="1"/>
</dbReference>
<dbReference type="EMBL" id="JAOWLA010000012">
    <property type="protein sequence ID" value="MCV2865741.1"/>
    <property type="molecule type" value="Genomic_DNA"/>
</dbReference>
<dbReference type="Pfam" id="PF03472">
    <property type="entry name" value="Autoind_bind"/>
    <property type="match status" value="1"/>
</dbReference>
<dbReference type="Proteomes" id="UP001652503">
    <property type="component" value="Unassembled WGS sequence"/>
</dbReference>
<gene>
    <name evidence="5" type="ORF">OE647_13495</name>
</gene>
<protein>
    <submittedName>
        <fullName evidence="5">LuxR family transcriptional regulator</fullName>
    </submittedName>
</protein>
<dbReference type="PRINTS" id="PR00038">
    <property type="entry name" value="HTHLUXR"/>
</dbReference>
<evidence type="ECO:0000259" key="4">
    <source>
        <dbReference type="PROSITE" id="PS50043"/>
    </source>
</evidence>
<keyword evidence="1" id="KW-0805">Transcription regulation</keyword>
<dbReference type="InterPro" id="IPR005143">
    <property type="entry name" value="TF_LuxR_autoind-bd_dom"/>
</dbReference>
<dbReference type="SUPFAM" id="SSF75516">
    <property type="entry name" value="Pheromone-binding domain of LuxR-like quorum-sensing transcription factors"/>
    <property type="match status" value="1"/>
</dbReference>
<dbReference type="InterPro" id="IPR013249">
    <property type="entry name" value="RNA_pol_sigma70_r4_t2"/>
</dbReference>
<dbReference type="RefSeq" id="WP_263722264.1">
    <property type="nucleotide sequence ID" value="NZ_JAOWLA010000012.1"/>
</dbReference>
<dbReference type="InterPro" id="IPR036388">
    <property type="entry name" value="WH-like_DNA-bd_sf"/>
</dbReference>
<dbReference type="InterPro" id="IPR000792">
    <property type="entry name" value="Tscrpt_reg_LuxR_C"/>
</dbReference>
<dbReference type="SUPFAM" id="SSF46894">
    <property type="entry name" value="C-terminal effector domain of the bipartite response regulators"/>
    <property type="match status" value="1"/>
</dbReference>
<proteinExistence type="predicted"/>
<dbReference type="PANTHER" id="PTHR44688">
    <property type="entry name" value="DNA-BINDING TRANSCRIPTIONAL ACTIVATOR DEVR_DOSR"/>
    <property type="match status" value="1"/>
</dbReference>
<sequence length="251" mass="27689">MPDLREQASAIMNAETIDDTWAALAKSLTGYGFDGIIYGLTRARAGNSVGEAEDFLILSNYPSDYLDAFAKSGLFANGPMVKWALENDGVQSWDLIAERAKAGELCDAELRVLELNRRYGILAGYSISFRDTSVKAKGGIGLCARHQDQAHVDAIWRDHGKNIEFLCRLAHMKLSSLPFRPPNRSLSPRQQEVLEWAGEGKTTQDIAILLGVTVATVEKHLRLARHALAAETTAQAVLKASMLNQIFVFRR</sequence>
<keyword evidence="2" id="KW-0238">DNA-binding</keyword>
<evidence type="ECO:0000256" key="2">
    <source>
        <dbReference type="ARBA" id="ARBA00023125"/>
    </source>
</evidence>
<dbReference type="InterPro" id="IPR016032">
    <property type="entry name" value="Sig_transdc_resp-reg_C-effctor"/>
</dbReference>
<organism evidence="5 6">
    <name type="scientific">Albidovulum sediminicola</name>
    <dbReference type="NCBI Taxonomy" id="2984331"/>
    <lineage>
        <taxon>Bacteria</taxon>
        <taxon>Pseudomonadati</taxon>
        <taxon>Pseudomonadota</taxon>
        <taxon>Alphaproteobacteria</taxon>
        <taxon>Rhodobacterales</taxon>
        <taxon>Paracoccaceae</taxon>
        <taxon>Albidovulum</taxon>
    </lineage>
</organism>
<feature type="domain" description="HTH luxR-type" evidence="4">
    <location>
        <begin position="182"/>
        <end position="244"/>
    </location>
</feature>
<evidence type="ECO:0000256" key="1">
    <source>
        <dbReference type="ARBA" id="ARBA00023015"/>
    </source>
</evidence>
<keyword evidence="3" id="KW-0804">Transcription</keyword>
<reference evidence="5 6" key="1">
    <citation type="submission" date="2022-10" db="EMBL/GenBank/DDBJ databases">
        <title>Defluviimonas sp. nov., isolated from ocean surface water.</title>
        <authorList>
            <person name="He W."/>
            <person name="Wang L."/>
            <person name="Zhang D.-F."/>
        </authorList>
    </citation>
    <scope>NUCLEOTIDE SEQUENCE [LARGE SCALE GENOMIC DNA]</scope>
    <source>
        <strain evidence="5 6">WL0075</strain>
    </source>
</reference>
<evidence type="ECO:0000313" key="5">
    <source>
        <dbReference type="EMBL" id="MCV2865741.1"/>
    </source>
</evidence>